<sequence>MWFRPRNPDVDRPESEAKADDEAERKLSCAEHRAARRAARVQRRHERLLRWRSRFPQFRFKHTSNNSTPTTENSSHLSRESTVIQLPIDSLKKLQLKTKLKLSAERAVDSNSPLPAQPLSHPTESEISVTAGGTDSESWVSTIDGAGLTK</sequence>
<evidence type="ECO:0000256" key="1">
    <source>
        <dbReference type="SAM" id="MobiDB-lite"/>
    </source>
</evidence>
<evidence type="ECO:0000313" key="3">
    <source>
        <dbReference type="Proteomes" id="UP000238350"/>
    </source>
</evidence>
<protein>
    <submittedName>
        <fullName evidence="2">Uncharacterized protein</fullName>
    </submittedName>
</protein>
<accession>A0A2T0FLJ8</accession>
<dbReference type="GeneID" id="36517220"/>
<feature type="region of interest" description="Disordered" evidence="1">
    <location>
        <begin position="59"/>
        <end position="81"/>
    </location>
</feature>
<feature type="region of interest" description="Disordered" evidence="1">
    <location>
        <begin position="103"/>
        <end position="150"/>
    </location>
</feature>
<comment type="caution">
    <text evidence="2">The sequence shown here is derived from an EMBL/GenBank/DDBJ whole genome shotgun (WGS) entry which is preliminary data.</text>
</comment>
<dbReference type="EMBL" id="NDIQ01000022">
    <property type="protein sequence ID" value="PRT55852.1"/>
    <property type="molecule type" value="Genomic_DNA"/>
</dbReference>
<feature type="compositionally biased region" description="Polar residues" evidence="1">
    <location>
        <begin position="109"/>
        <end position="141"/>
    </location>
</feature>
<name>A0A2T0FLJ8_9ASCO</name>
<gene>
    <name evidence="2" type="ORF">B9G98_03472</name>
</gene>
<dbReference type="Proteomes" id="UP000238350">
    <property type="component" value="Unassembled WGS sequence"/>
</dbReference>
<dbReference type="AlphaFoldDB" id="A0A2T0FLJ8"/>
<keyword evidence="3" id="KW-1185">Reference proteome</keyword>
<organism evidence="2 3">
    <name type="scientific">Wickerhamiella sorbophila</name>
    <dbReference type="NCBI Taxonomy" id="45607"/>
    <lineage>
        <taxon>Eukaryota</taxon>
        <taxon>Fungi</taxon>
        <taxon>Dikarya</taxon>
        <taxon>Ascomycota</taxon>
        <taxon>Saccharomycotina</taxon>
        <taxon>Dipodascomycetes</taxon>
        <taxon>Dipodascales</taxon>
        <taxon>Trichomonascaceae</taxon>
        <taxon>Wickerhamiella</taxon>
    </lineage>
</organism>
<evidence type="ECO:0000313" key="2">
    <source>
        <dbReference type="EMBL" id="PRT55852.1"/>
    </source>
</evidence>
<feature type="region of interest" description="Disordered" evidence="1">
    <location>
        <begin position="1"/>
        <end position="28"/>
    </location>
</feature>
<feature type="compositionally biased region" description="Low complexity" evidence="1">
    <location>
        <begin position="63"/>
        <end position="75"/>
    </location>
</feature>
<dbReference type="RefSeq" id="XP_024665797.1">
    <property type="nucleotide sequence ID" value="XM_024810029.1"/>
</dbReference>
<proteinExistence type="predicted"/>
<reference evidence="2 3" key="1">
    <citation type="submission" date="2017-04" db="EMBL/GenBank/DDBJ databases">
        <title>Genome sequencing of [Candida] sorbophila.</title>
        <authorList>
            <person name="Ahn J.O."/>
        </authorList>
    </citation>
    <scope>NUCLEOTIDE SEQUENCE [LARGE SCALE GENOMIC DNA]</scope>
    <source>
        <strain evidence="2 3">DS02</strain>
    </source>
</reference>